<evidence type="ECO:0000256" key="1">
    <source>
        <dbReference type="SAM" id="Phobius"/>
    </source>
</evidence>
<dbReference type="Proteomes" id="UP000045840">
    <property type="component" value="Unassembled WGS sequence"/>
</dbReference>
<feature type="transmembrane region" description="Helical" evidence="1">
    <location>
        <begin position="70"/>
        <end position="92"/>
    </location>
</feature>
<evidence type="ECO:0000313" key="4">
    <source>
        <dbReference type="Proteomes" id="UP000044625"/>
    </source>
</evidence>
<proteinExistence type="predicted"/>
<accession>A0A0T9PM57</accession>
<feature type="transmembrane region" description="Helical" evidence="1">
    <location>
        <begin position="45"/>
        <end position="64"/>
    </location>
</feature>
<dbReference type="AlphaFoldDB" id="A0A0T9PM57"/>
<keyword evidence="4" id="KW-1185">Reference proteome</keyword>
<dbReference type="Proteomes" id="UP000044625">
    <property type="component" value="Unassembled WGS sequence"/>
</dbReference>
<dbReference type="OrthoDB" id="6555944at2"/>
<feature type="transmembrane region" description="Helical" evidence="1">
    <location>
        <begin position="12"/>
        <end position="33"/>
    </location>
</feature>
<evidence type="ECO:0000313" key="3">
    <source>
        <dbReference type="EMBL" id="CRY68068.1"/>
    </source>
</evidence>
<dbReference type="Pfam" id="PF16083">
    <property type="entry name" value="Phage_holin_3_3"/>
    <property type="match status" value="1"/>
</dbReference>
<name>A0A0T9PM57_9GAMM</name>
<dbReference type="STRING" id="1288385.ERS137968_03166"/>
<dbReference type="EMBL" id="CWJL01000017">
    <property type="protein sequence ID" value="CRY68068.1"/>
    <property type="molecule type" value="Genomic_DNA"/>
</dbReference>
<protein>
    <submittedName>
        <fullName evidence="2 3">Phage-like protein</fullName>
    </submittedName>
</protein>
<reference evidence="5" key="3">
    <citation type="submission" date="2015-03" db="EMBL/GenBank/DDBJ databases">
        <authorList>
            <consortium name="Pathogen Informatics"/>
        </authorList>
    </citation>
    <scope>NUCLEOTIDE SEQUENCE [LARGE SCALE GENOMIC DNA]</scope>
    <source>
        <strain evidence="5">A125KOH2</strain>
    </source>
</reference>
<reference evidence="2" key="2">
    <citation type="submission" date="2015-03" db="EMBL/GenBank/DDBJ databases">
        <authorList>
            <person name="Murphy D."/>
        </authorList>
    </citation>
    <scope>NUCLEOTIDE SEQUENCE [LARGE SCALE GENOMIC DNA]</scope>
    <source>
        <strain evidence="2">A125KOH2</strain>
    </source>
</reference>
<gene>
    <name evidence="2" type="ORF">ERS008529_01964</name>
    <name evidence="3" type="ORF">ERS137968_03166</name>
</gene>
<dbReference type="EMBL" id="CQAZ01000015">
    <property type="protein sequence ID" value="CNH72643.1"/>
    <property type="molecule type" value="Genomic_DNA"/>
</dbReference>
<organism evidence="2 5">
    <name type="scientific">Yersinia pekkanenii</name>
    <dbReference type="NCBI Taxonomy" id="1288385"/>
    <lineage>
        <taxon>Bacteria</taxon>
        <taxon>Pseudomonadati</taxon>
        <taxon>Pseudomonadota</taxon>
        <taxon>Gammaproteobacteria</taxon>
        <taxon>Enterobacterales</taxon>
        <taxon>Yersiniaceae</taxon>
        <taxon>Yersinia</taxon>
    </lineage>
</organism>
<keyword evidence="1" id="KW-0472">Membrane</keyword>
<keyword evidence="1" id="KW-0812">Transmembrane</keyword>
<evidence type="ECO:0000313" key="2">
    <source>
        <dbReference type="EMBL" id="CNH72643.1"/>
    </source>
</evidence>
<dbReference type="RefSeq" id="WP_049612712.1">
    <property type="nucleotide sequence ID" value="NZ_CAWMMU010000017.1"/>
</dbReference>
<sequence length="105" mass="11765">MELDTPSLEVIIIWLIIGALSAWGGLVRYIIDIKENNDRWDNKKVLSQIIVSNFAGFLGGFLSFESGVSLYITFAISGLFGTMGGSGIHYLWRKFFNHGGKNEYK</sequence>
<reference evidence="3 4" key="1">
    <citation type="submission" date="2015-03" db="EMBL/GenBank/DDBJ databases">
        <authorList>
            <consortium name="Pathogen Informatics"/>
            <person name="Murphy D."/>
        </authorList>
    </citation>
    <scope>NUCLEOTIDE SEQUENCE [LARGE SCALE GENOMIC DNA]</scope>
    <source>
        <strain evidence="3">Type strain: CIP110230</strain>
        <strain evidence="4">type strain: CIP110230</strain>
    </source>
</reference>
<keyword evidence="1" id="KW-1133">Transmembrane helix</keyword>
<dbReference type="InterPro" id="IPR032126">
    <property type="entry name" value="LydA_holin"/>
</dbReference>
<evidence type="ECO:0000313" key="5">
    <source>
        <dbReference type="Proteomes" id="UP000045840"/>
    </source>
</evidence>